<dbReference type="EMBL" id="FUYG01000001">
    <property type="protein sequence ID" value="SKA81738.1"/>
    <property type="molecule type" value="Genomic_DNA"/>
</dbReference>
<evidence type="ECO:0000256" key="4">
    <source>
        <dbReference type="ARBA" id="ARBA00022448"/>
    </source>
</evidence>
<dbReference type="InterPro" id="IPR003439">
    <property type="entry name" value="ABC_transporter-like_ATP-bd"/>
</dbReference>
<dbReference type="GO" id="GO:0005886">
    <property type="term" value="C:plasma membrane"/>
    <property type="evidence" value="ECO:0007669"/>
    <property type="project" value="UniProtKB-SubCell"/>
</dbReference>
<dbReference type="RefSeq" id="WP_078713152.1">
    <property type="nucleotide sequence ID" value="NZ_FUYG01000001.1"/>
</dbReference>
<comment type="similarity">
    <text evidence="3">Belongs to the ABC transporter superfamily.</text>
</comment>
<feature type="transmembrane region" description="Helical" evidence="11">
    <location>
        <begin position="100"/>
        <end position="124"/>
    </location>
</feature>
<dbReference type="Gene3D" id="1.10.3720.10">
    <property type="entry name" value="MetI-like"/>
    <property type="match status" value="1"/>
</dbReference>
<keyword evidence="9 11" id="KW-1133">Transmembrane helix</keyword>
<keyword evidence="6 11" id="KW-0812">Transmembrane</keyword>
<dbReference type="Gene3D" id="3.40.50.300">
    <property type="entry name" value="P-loop containing nucleotide triphosphate hydrolases"/>
    <property type="match status" value="1"/>
</dbReference>
<evidence type="ECO:0000313" key="14">
    <source>
        <dbReference type="EMBL" id="SKA81738.1"/>
    </source>
</evidence>
<gene>
    <name evidence="14" type="ORF">SAMN06295879_0377</name>
</gene>
<dbReference type="PROSITE" id="PS00211">
    <property type="entry name" value="ABC_TRANSPORTER_1"/>
    <property type="match status" value="1"/>
</dbReference>
<dbReference type="NCBIfam" id="TIGR01727">
    <property type="entry name" value="oligo_HPY"/>
    <property type="match status" value="1"/>
</dbReference>
<dbReference type="AlphaFoldDB" id="A0A1T4WXZ8"/>
<dbReference type="GO" id="GO:0015833">
    <property type="term" value="P:peptide transport"/>
    <property type="evidence" value="ECO:0007669"/>
    <property type="project" value="InterPro"/>
</dbReference>
<keyword evidence="8" id="KW-0067">ATP-binding</keyword>
<dbReference type="CDD" id="cd03257">
    <property type="entry name" value="ABC_NikE_OppD_transporters"/>
    <property type="match status" value="1"/>
</dbReference>
<evidence type="ECO:0000256" key="2">
    <source>
        <dbReference type="ARBA" id="ARBA00004202"/>
    </source>
</evidence>
<comment type="similarity">
    <text evidence="11">Belongs to the binding-protein-dependent transport system permease family.</text>
</comment>
<protein>
    <submittedName>
        <fullName evidence="14">Peptide/nickel transport system permease protein</fullName>
    </submittedName>
</protein>
<sequence>MSNPVRPTTQAVDISATRASAAPRRTVHRILSSRKAVISGAIILGLIVIAIAAPLIAPYDPLAPDPSNALSGPTAAHWLGTDDIGRDTLSRLIYGIRTSLIASFEAVIIAVVLGVGLGLLIGYASGLADRIGMRVADAFQALPPILLALVLASVIGTGLVNAMVGVGIIFAVSFFRITRGEVLVQRELLYVKAARVGGFRLRAILFREILPNIAPTLVVQGAIALGMALLVEAMLGFLGVGQETTQVSWGTMLNAAQQYQLLQPVMTIAPGLAITAVVLLFNLLGDGINESIGNDRNRSGRAKAWFVRSGAPSTSRPPAVVETTAASDPATLAVSNLSVVTGGEGGTELVSAVSFEVRRGETVALVGESGCGKSMTAKALMGLLPPGVAVSEGSVRVGGVELVGADSRTLRDVRGNRIGMIFQDSISSLSPVHTIGRQLSDAVRAHKRVSRKEARRSAAELLTLVGVPNAEARLSDYPHQFSGGMAQRVGIAAALAGDPDVLIADEPTTALDVTIQARVLDLLMELRDRLGLAVVLITHDLGVVADSADRVAVMYAGQVVEYGEVGSVFARPQHPYTQALLDASPGVGSRVEEMATIPGSVPPPWEWSSGCRFADRCAFASRACSTAVPLVNGVRCVRADELQLRGLRREGASSDSTT</sequence>
<dbReference type="InterPro" id="IPR050388">
    <property type="entry name" value="ABC_Ni/Peptide_Import"/>
</dbReference>
<dbReference type="SMART" id="SM00382">
    <property type="entry name" value="AAA"/>
    <property type="match status" value="1"/>
</dbReference>
<evidence type="ECO:0000256" key="6">
    <source>
        <dbReference type="ARBA" id="ARBA00022692"/>
    </source>
</evidence>
<feature type="domain" description="ABC transmembrane type-1" evidence="13">
    <location>
        <begin position="96"/>
        <end position="285"/>
    </location>
</feature>
<dbReference type="InterPro" id="IPR013563">
    <property type="entry name" value="Oligopep_ABC_C"/>
</dbReference>
<feature type="transmembrane region" description="Helical" evidence="11">
    <location>
        <begin position="261"/>
        <end position="284"/>
    </location>
</feature>
<dbReference type="FunFam" id="3.40.50.300:FF:000016">
    <property type="entry name" value="Oligopeptide ABC transporter ATP-binding component"/>
    <property type="match status" value="1"/>
</dbReference>
<evidence type="ECO:0000256" key="11">
    <source>
        <dbReference type="RuleBase" id="RU363032"/>
    </source>
</evidence>
<dbReference type="Proteomes" id="UP000189735">
    <property type="component" value="Unassembled WGS sequence"/>
</dbReference>
<evidence type="ECO:0000256" key="1">
    <source>
        <dbReference type="ARBA" id="ARBA00004141"/>
    </source>
</evidence>
<evidence type="ECO:0000259" key="13">
    <source>
        <dbReference type="PROSITE" id="PS50928"/>
    </source>
</evidence>
<dbReference type="InterPro" id="IPR025966">
    <property type="entry name" value="OppC_N"/>
</dbReference>
<feature type="domain" description="ABC transporter" evidence="12">
    <location>
        <begin position="332"/>
        <end position="581"/>
    </location>
</feature>
<organism evidence="14 15">
    <name type="scientific">Agreia bicolorata</name>
    <dbReference type="NCBI Taxonomy" id="110935"/>
    <lineage>
        <taxon>Bacteria</taxon>
        <taxon>Bacillati</taxon>
        <taxon>Actinomycetota</taxon>
        <taxon>Actinomycetes</taxon>
        <taxon>Micrococcales</taxon>
        <taxon>Microbacteriaceae</taxon>
        <taxon>Agreia</taxon>
    </lineage>
</organism>
<evidence type="ECO:0000256" key="8">
    <source>
        <dbReference type="ARBA" id="ARBA00022840"/>
    </source>
</evidence>
<dbReference type="SUPFAM" id="SSF161098">
    <property type="entry name" value="MetI-like"/>
    <property type="match status" value="1"/>
</dbReference>
<dbReference type="InterPro" id="IPR027417">
    <property type="entry name" value="P-loop_NTPase"/>
</dbReference>
<dbReference type="Pfam" id="PF00005">
    <property type="entry name" value="ABC_tran"/>
    <property type="match status" value="1"/>
</dbReference>
<accession>A0A1T4WXZ8</accession>
<evidence type="ECO:0000256" key="9">
    <source>
        <dbReference type="ARBA" id="ARBA00022989"/>
    </source>
</evidence>
<dbReference type="PANTHER" id="PTHR43297">
    <property type="entry name" value="OLIGOPEPTIDE TRANSPORT ATP-BINDING PROTEIN APPD"/>
    <property type="match status" value="1"/>
</dbReference>
<comment type="subcellular location">
    <subcellularLocation>
        <location evidence="11">Cell membrane</location>
        <topology evidence="11">Multi-pass membrane protein</topology>
    </subcellularLocation>
    <subcellularLocation>
        <location evidence="2">Cell membrane</location>
        <topology evidence="2">Peripheral membrane protein</topology>
    </subcellularLocation>
    <subcellularLocation>
        <location evidence="1">Membrane</location>
        <topology evidence="1">Multi-pass membrane protein</topology>
    </subcellularLocation>
</comment>
<feature type="transmembrane region" description="Helical" evidence="11">
    <location>
        <begin position="145"/>
        <end position="175"/>
    </location>
</feature>
<evidence type="ECO:0000256" key="10">
    <source>
        <dbReference type="ARBA" id="ARBA00023136"/>
    </source>
</evidence>
<dbReference type="Pfam" id="PF12911">
    <property type="entry name" value="OppC_N"/>
    <property type="match status" value="1"/>
</dbReference>
<proteinExistence type="inferred from homology"/>
<feature type="transmembrane region" description="Helical" evidence="11">
    <location>
        <begin position="217"/>
        <end position="240"/>
    </location>
</feature>
<dbReference type="InterPro" id="IPR017871">
    <property type="entry name" value="ABC_transporter-like_CS"/>
</dbReference>
<keyword evidence="5" id="KW-1003">Cell membrane</keyword>
<feature type="transmembrane region" description="Helical" evidence="11">
    <location>
        <begin position="36"/>
        <end position="57"/>
    </location>
</feature>
<dbReference type="InterPro" id="IPR000515">
    <property type="entry name" value="MetI-like"/>
</dbReference>
<reference evidence="15" key="1">
    <citation type="submission" date="2017-02" db="EMBL/GenBank/DDBJ databases">
        <authorList>
            <person name="Varghese N."/>
            <person name="Submissions S."/>
        </authorList>
    </citation>
    <scope>NUCLEOTIDE SEQUENCE [LARGE SCALE GENOMIC DNA]</scope>
    <source>
        <strain evidence="15">VKM Ac-2052</strain>
    </source>
</reference>
<evidence type="ECO:0000259" key="12">
    <source>
        <dbReference type="PROSITE" id="PS50893"/>
    </source>
</evidence>
<dbReference type="SUPFAM" id="SSF52540">
    <property type="entry name" value="P-loop containing nucleoside triphosphate hydrolases"/>
    <property type="match status" value="1"/>
</dbReference>
<dbReference type="InterPro" id="IPR003593">
    <property type="entry name" value="AAA+_ATPase"/>
</dbReference>
<evidence type="ECO:0000256" key="5">
    <source>
        <dbReference type="ARBA" id="ARBA00022475"/>
    </source>
</evidence>
<dbReference type="PROSITE" id="PS50928">
    <property type="entry name" value="ABC_TM1"/>
    <property type="match status" value="1"/>
</dbReference>
<dbReference type="GO" id="GO:0016887">
    <property type="term" value="F:ATP hydrolysis activity"/>
    <property type="evidence" value="ECO:0007669"/>
    <property type="project" value="InterPro"/>
</dbReference>
<evidence type="ECO:0000256" key="3">
    <source>
        <dbReference type="ARBA" id="ARBA00005417"/>
    </source>
</evidence>
<name>A0A1T4WXZ8_9MICO</name>
<dbReference type="Pfam" id="PF00528">
    <property type="entry name" value="BPD_transp_1"/>
    <property type="match status" value="1"/>
</dbReference>
<evidence type="ECO:0000313" key="15">
    <source>
        <dbReference type="Proteomes" id="UP000189735"/>
    </source>
</evidence>
<dbReference type="Pfam" id="PF08352">
    <property type="entry name" value="oligo_HPY"/>
    <property type="match status" value="1"/>
</dbReference>
<keyword evidence="10 11" id="KW-0472">Membrane</keyword>
<dbReference type="PROSITE" id="PS50893">
    <property type="entry name" value="ABC_TRANSPORTER_2"/>
    <property type="match status" value="1"/>
</dbReference>
<dbReference type="PANTHER" id="PTHR43297:SF2">
    <property type="entry name" value="DIPEPTIDE TRANSPORT ATP-BINDING PROTEIN DPPD"/>
    <property type="match status" value="1"/>
</dbReference>
<evidence type="ECO:0000256" key="7">
    <source>
        <dbReference type="ARBA" id="ARBA00022741"/>
    </source>
</evidence>
<keyword evidence="4 11" id="KW-0813">Transport</keyword>
<dbReference type="GO" id="GO:0055085">
    <property type="term" value="P:transmembrane transport"/>
    <property type="evidence" value="ECO:0007669"/>
    <property type="project" value="InterPro"/>
</dbReference>
<dbReference type="CDD" id="cd06261">
    <property type="entry name" value="TM_PBP2"/>
    <property type="match status" value="1"/>
</dbReference>
<keyword evidence="7" id="KW-0547">Nucleotide-binding</keyword>
<dbReference type="GO" id="GO:0005524">
    <property type="term" value="F:ATP binding"/>
    <property type="evidence" value="ECO:0007669"/>
    <property type="project" value="UniProtKB-KW"/>
</dbReference>
<dbReference type="InterPro" id="IPR035906">
    <property type="entry name" value="MetI-like_sf"/>
</dbReference>